<keyword evidence="1" id="KW-0506">mRNA capping</keyword>
<dbReference type="EMBL" id="VCGU01000008">
    <property type="protein sequence ID" value="TRY72418.1"/>
    <property type="molecule type" value="Genomic_DNA"/>
</dbReference>
<gene>
    <name evidence="5" type="ORF">TCAL_09545</name>
</gene>
<comment type="subcellular location">
    <subcellularLocation>
        <location evidence="1">Nucleus</location>
    </subcellularLocation>
</comment>
<evidence type="ECO:0000256" key="2">
    <source>
        <dbReference type="SAM" id="MobiDB-lite"/>
    </source>
</evidence>
<keyword evidence="1" id="KW-0949">S-adenosyl-L-methionine</keyword>
<reference evidence="5 6" key="1">
    <citation type="journal article" date="2018" name="Nat. Ecol. Evol.">
        <title>Genomic signatures of mitonuclear coevolution across populations of Tigriopus californicus.</title>
        <authorList>
            <person name="Barreto F.S."/>
            <person name="Watson E.T."/>
            <person name="Lima T.G."/>
            <person name="Willett C.S."/>
            <person name="Edmands S."/>
            <person name="Li W."/>
            <person name="Burton R.S."/>
        </authorList>
    </citation>
    <scope>NUCLEOTIDE SEQUENCE [LARGE SCALE GENOMIC DNA]</scope>
    <source>
        <strain evidence="5 6">San Diego</strain>
    </source>
</reference>
<evidence type="ECO:0000259" key="3">
    <source>
        <dbReference type="PROSITE" id="PS50174"/>
    </source>
</evidence>
<dbReference type="PROSITE" id="PS51613">
    <property type="entry name" value="SAM_MT_RRMJ"/>
    <property type="match status" value="1"/>
</dbReference>
<sequence length="770" mass="87098">MKRARSAGSYSPSPRSGLERASYSSSSSLTSDSEPDPGKLSLKQPDPPSSDPSESTDPVQMATIPLIATPILPDVPHNSVPYSSVAQRLMAQMGHKSGQGLGKKNSGIVEPVGVTSHQGRRGLGLVIQSMQANTVQWQPDQEHVSVTETVSWLAQSAEDGPPDFLSEWRAGLKMGPRKETIRDETRFCDPEVLQNVLSCKAVFDELEEEELRQARTRSNPFESIRRGIFLNRAAMKMANLDAVFDWMFTKPRNKEDESIVMSDEPLWFADVCSGPGGFSEYILWRRGWRSKGFGFTLKGQHDFKLNDFQSGPPESFEPHYGVNGRDGDGNVFDEENIKAFQKHVLDHTHRRGVHIMMADGGFGVEGQEEIQEILSKQLYLCQFILALGIVRTGGHFVCKLFDLFTPFSVGLVYLMYRAFDQIAIHKPNTSRPANSERYIVGKWKRESSKEIHTFLMEINAKLNEIGLTKQGTTESDLDLNEVVPLDVLLGDRPFYEYMVNSNNKMGEWQIMALAKIKAFSLHPSLKETRQHEIRCECLQAWAVPEGARKPVRNKTHVNLAQCFPSIHDWKFVFLGNPDLERGFFLGLGRTEVFQFLVTGLKAANKRWIKVNESFCKLELPPGTLIFGEIVRELRGEGKNMRKMVALHVIDGLFIGGEDIRNLDLKSRNAELKLMAEAVNKPTWSDFALLRVKELYNLDRLPEPLSQLELRRLKGSGKLKQKRKYWFHTELNQSVLNCPKAAVMPFKATYEHQRVWEWTVGVALYPLQPGT</sequence>
<dbReference type="GO" id="GO:0005634">
    <property type="term" value="C:nucleus"/>
    <property type="evidence" value="ECO:0007669"/>
    <property type="project" value="UniProtKB-SubCell"/>
</dbReference>
<dbReference type="OMA" id="CTLFLCK"/>
<protein>
    <recommendedName>
        <fullName evidence="1">Cap-specific mRNA (nucleoside-2'-O-)-methyltransferase 1</fullName>
        <ecNumber evidence="1">2.1.1.57</ecNumber>
    </recommendedName>
    <alternativeName>
        <fullName evidence="1">Cap1 2'O-ribose methyltransferase 1</fullName>
    </alternativeName>
</protein>
<keyword evidence="1" id="KW-0507">mRNA processing</keyword>
<dbReference type="InterPro" id="IPR025816">
    <property type="entry name" value="RrmJ-type_MeTrfase"/>
</dbReference>
<dbReference type="PANTHER" id="PTHR16121">
    <property type="entry name" value="CAP-SPECIFIC MRNA (NUCLEOSIDE-2'-O-)-METHYLTRANSFERASE 1-RELATED"/>
    <property type="match status" value="1"/>
</dbReference>
<keyword evidence="6" id="KW-1185">Reference proteome</keyword>
<dbReference type="GO" id="GO:0016556">
    <property type="term" value="P:mRNA modification"/>
    <property type="evidence" value="ECO:0007669"/>
    <property type="project" value="UniProtKB-UniRule"/>
</dbReference>
<dbReference type="AlphaFoldDB" id="A0A553P3Z9"/>
<evidence type="ECO:0000313" key="5">
    <source>
        <dbReference type="EMBL" id="TRY72418.1"/>
    </source>
</evidence>
<organism evidence="5 6">
    <name type="scientific">Tigriopus californicus</name>
    <name type="common">Marine copepod</name>
    <dbReference type="NCBI Taxonomy" id="6832"/>
    <lineage>
        <taxon>Eukaryota</taxon>
        <taxon>Metazoa</taxon>
        <taxon>Ecdysozoa</taxon>
        <taxon>Arthropoda</taxon>
        <taxon>Crustacea</taxon>
        <taxon>Multicrustacea</taxon>
        <taxon>Hexanauplia</taxon>
        <taxon>Copepoda</taxon>
        <taxon>Harpacticoida</taxon>
        <taxon>Harpacticidae</taxon>
        <taxon>Tigriopus</taxon>
    </lineage>
</organism>
<dbReference type="FunFam" id="3.40.50.12760:FF:000004">
    <property type="entry name" value="FtsJ-like methyltransferase"/>
    <property type="match status" value="1"/>
</dbReference>
<feature type="domain" description="G-patch" evidence="3">
    <location>
        <begin position="82"/>
        <end position="128"/>
    </location>
</feature>
<dbReference type="Pfam" id="PF01585">
    <property type="entry name" value="G-patch"/>
    <property type="match status" value="1"/>
</dbReference>
<dbReference type="STRING" id="6832.A0A553P3Z9"/>
<proteinExistence type="predicted"/>
<feature type="non-terminal residue" evidence="5">
    <location>
        <position position="770"/>
    </location>
</feature>
<dbReference type="Proteomes" id="UP000318571">
    <property type="component" value="Chromosome 7"/>
</dbReference>
<dbReference type="Pfam" id="PF01728">
    <property type="entry name" value="FtsJ"/>
    <property type="match status" value="1"/>
</dbReference>
<dbReference type="GO" id="GO:0005737">
    <property type="term" value="C:cytoplasm"/>
    <property type="evidence" value="ECO:0007669"/>
    <property type="project" value="TreeGrafter"/>
</dbReference>
<accession>A0A553P3Z9</accession>
<dbReference type="InterPro" id="IPR002877">
    <property type="entry name" value="RNA_MeTrfase_FtsJ_dom"/>
</dbReference>
<dbReference type="PROSITE" id="PS50174">
    <property type="entry name" value="G_PATCH"/>
    <property type="match status" value="1"/>
</dbReference>
<evidence type="ECO:0000256" key="1">
    <source>
        <dbReference type="RuleBase" id="RU368012"/>
    </source>
</evidence>
<dbReference type="Gene3D" id="3.40.50.12760">
    <property type="match status" value="1"/>
</dbReference>
<comment type="caution">
    <text evidence="5">The sequence shown here is derived from an EMBL/GenBank/DDBJ whole genome shotgun (WGS) entry which is preliminary data.</text>
</comment>
<dbReference type="InterPro" id="IPR050851">
    <property type="entry name" value="mRNA_Cap_2O-Ribose_MeTrfase"/>
</dbReference>
<dbReference type="SMART" id="SM00443">
    <property type="entry name" value="G_patch"/>
    <property type="match status" value="1"/>
</dbReference>
<feature type="domain" description="RrmJ-type SAM-dependent 2'-O-MTase" evidence="4">
    <location>
        <begin position="228"/>
        <end position="445"/>
    </location>
</feature>
<dbReference type="GO" id="GO:0004483">
    <property type="term" value="F:methyltransferase cap1 activity"/>
    <property type="evidence" value="ECO:0007669"/>
    <property type="project" value="UniProtKB-UniRule"/>
</dbReference>
<dbReference type="InterPro" id="IPR029063">
    <property type="entry name" value="SAM-dependent_MTases_sf"/>
</dbReference>
<dbReference type="PANTHER" id="PTHR16121:SF0">
    <property type="entry name" value="CAP-SPECIFIC MRNA (NUCLEOSIDE-2'-O-)-METHYLTRANSFERASE 1"/>
    <property type="match status" value="1"/>
</dbReference>
<keyword evidence="1" id="KW-0489">Methyltransferase</keyword>
<comment type="catalytic activity">
    <reaction evidence="1">
        <text>a 5'-end (N(7)-methyl 5'-triphosphoguanosine)-ribonucleoside in mRNA + S-adenosyl-L-methionine = a 5'-end (N(7)-methyl 5'-triphosphoguanosine)-(2'-O-methyl-ribonucleoside) in mRNA + S-adenosyl-L-homocysteine + H(+)</text>
        <dbReference type="Rhea" id="RHEA:67020"/>
        <dbReference type="Rhea" id="RHEA-COMP:17167"/>
        <dbReference type="Rhea" id="RHEA-COMP:17168"/>
        <dbReference type="ChEBI" id="CHEBI:15378"/>
        <dbReference type="ChEBI" id="CHEBI:57856"/>
        <dbReference type="ChEBI" id="CHEBI:59789"/>
        <dbReference type="ChEBI" id="CHEBI:156461"/>
        <dbReference type="ChEBI" id="CHEBI:167609"/>
        <dbReference type="EC" id="2.1.1.57"/>
    </reaction>
</comment>
<dbReference type="GO" id="GO:0003676">
    <property type="term" value="F:nucleic acid binding"/>
    <property type="evidence" value="ECO:0007669"/>
    <property type="project" value="UniProtKB-UniRule"/>
</dbReference>
<keyword evidence="1" id="KW-0808">Transferase</keyword>
<keyword evidence="1" id="KW-0539">Nucleus</keyword>
<dbReference type="GO" id="GO:0032259">
    <property type="term" value="P:methylation"/>
    <property type="evidence" value="ECO:0007669"/>
    <property type="project" value="UniProtKB-KW"/>
</dbReference>
<dbReference type="GO" id="GO:0006370">
    <property type="term" value="P:7-methylguanosine mRNA capping"/>
    <property type="evidence" value="ECO:0007669"/>
    <property type="project" value="UniProtKB-UniRule"/>
</dbReference>
<name>A0A553P3Z9_TIGCA</name>
<comment type="function">
    <text evidence="1">S-adenosyl-L-methionine-dependent methyltransferase that mediates RNA cap1 2'-O-ribose methylation to the 5'-cap structure of RNAs. Methylates the ribose of the first nucleotide of a m(7)GpppG-capped mRNA to produce m(7)GpppNmp (cap1).</text>
</comment>
<evidence type="ECO:0000313" key="6">
    <source>
        <dbReference type="Proteomes" id="UP000318571"/>
    </source>
</evidence>
<feature type="region of interest" description="Disordered" evidence="2">
    <location>
        <begin position="1"/>
        <end position="58"/>
    </location>
</feature>
<dbReference type="EC" id="2.1.1.57" evidence="1"/>
<dbReference type="SUPFAM" id="SSF53335">
    <property type="entry name" value="S-adenosyl-L-methionine-dependent methyltransferases"/>
    <property type="match status" value="1"/>
</dbReference>
<feature type="compositionally biased region" description="Low complexity" evidence="2">
    <location>
        <begin position="22"/>
        <end position="32"/>
    </location>
</feature>
<dbReference type="InterPro" id="IPR000467">
    <property type="entry name" value="G_patch_dom"/>
</dbReference>
<evidence type="ECO:0000259" key="4">
    <source>
        <dbReference type="PROSITE" id="PS51613"/>
    </source>
</evidence>